<evidence type="ECO:0000256" key="4">
    <source>
        <dbReference type="ARBA" id="ARBA00022723"/>
    </source>
</evidence>
<evidence type="ECO:0000256" key="2">
    <source>
        <dbReference type="ARBA" id="ARBA00012483"/>
    </source>
</evidence>
<dbReference type="GO" id="GO:0016567">
    <property type="term" value="P:protein ubiquitination"/>
    <property type="evidence" value="ECO:0007669"/>
    <property type="project" value="UniProtKB-ARBA"/>
</dbReference>
<dbReference type="InterPro" id="IPR013083">
    <property type="entry name" value="Znf_RING/FYVE/PHD"/>
</dbReference>
<evidence type="ECO:0000256" key="3">
    <source>
        <dbReference type="ARBA" id="ARBA00022679"/>
    </source>
</evidence>
<feature type="compositionally biased region" description="Low complexity" evidence="9">
    <location>
        <begin position="455"/>
        <end position="470"/>
    </location>
</feature>
<dbReference type="AlphaFoldDB" id="A0A9W9F4W7"/>
<dbReference type="GO" id="GO:0006511">
    <property type="term" value="P:ubiquitin-dependent protein catabolic process"/>
    <property type="evidence" value="ECO:0007669"/>
    <property type="project" value="TreeGrafter"/>
</dbReference>
<dbReference type="SUPFAM" id="SSF57850">
    <property type="entry name" value="RING/U-box"/>
    <property type="match status" value="1"/>
</dbReference>
<reference evidence="11" key="2">
    <citation type="journal article" date="2023" name="IMA Fungus">
        <title>Comparative genomic study of the Penicillium genus elucidates a diverse pangenome and 15 lateral gene transfer events.</title>
        <authorList>
            <person name="Petersen C."/>
            <person name="Sorensen T."/>
            <person name="Nielsen M.R."/>
            <person name="Sondergaard T.E."/>
            <person name="Sorensen J.L."/>
            <person name="Fitzpatrick D.A."/>
            <person name="Frisvad J.C."/>
            <person name="Nielsen K.L."/>
        </authorList>
    </citation>
    <scope>NUCLEOTIDE SEQUENCE</scope>
    <source>
        <strain evidence="11">IBT 30069</strain>
    </source>
</reference>
<dbReference type="Pfam" id="PF13639">
    <property type="entry name" value="zf-RING_2"/>
    <property type="match status" value="1"/>
</dbReference>
<dbReference type="InterPro" id="IPR001841">
    <property type="entry name" value="Znf_RING"/>
</dbReference>
<evidence type="ECO:0000256" key="8">
    <source>
        <dbReference type="PROSITE-ProRule" id="PRU00175"/>
    </source>
</evidence>
<evidence type="ECO:0000256" key="5">
    <source>
        <dbReference type="ARBA" id="ARBA00022771"/>
    </source>
</evidence>
<feature type="compositionally biased region" description="Low complexity" evidence="9">
    <location>
        <begin position="491"/>
        <end position="500"/>
    </location>
</feature>
<name>A0A9W9F4W7_9EURO</name>
<dbReference type="GO" id="GO:0061630">
    <property type="term" value="F:ubiquitin protein ligase activity"/>
    <property type="evidence" value="ECO:0007669"/>
    <property type="project" value="UniProtKB-EC"/>
</dbReference>
<dbReference type="PROSITE" id="PS50089">
    <property type="entry name" value="ZF_RING_2"/>
    <property type="match status" value="1"/>
</dbReference>
<gene>
    <name evidence="11" type="ORF">N7456_009515</name>
</gene>
<dbReference type="CDD" id="cd16454">
    <property type="entry name" value="RING-H2_PA-TM-RING"/>
    <property type="match status" value="1"/>
</dbReference>
<dbReference type="GO" id="GO:0008270">
    <property type="term" value="F:zinc ion binding"/>
    <property type="evidence" value="ECO:0007669"/>
    <property type="project" value="UniProtKB-KW"/>
</dbReference>
<comment type="caution">
    <text evidence="11">The sequence shown here is derived from an EMBL/GenBank/DDBJ whole genome shotgun (WGS) entry which is preliminary data.</text>
</comment>
<dbReference type="SMART" id="SM00184">
    <property type="entry name" value="RING"/>
    <property type="match status" value="1"/>
</dbReference>
<evidence type="ECO:0000256" key="6">
    <source>
        <dbReference type="ARBA" id="ARBA00022786"/>
    </source>
</evidence>
<dbReference type="Proteomes" id="UP001149165">
    <property type="component" value="Unassembled WGS sequence"/>
</dbReference>
<feature type="compositionally biased region" description="Polar residues" evidence="9">
    <location>
        <begin position="428"/>
        <end position="441"/>
    </location>
</feature>
<dbReference type="EC" id="2.3.2.27" evidence="2"/>
<keyword evidence="6" id="KW-0833">Ubl conjugation pathway</keyword>
<organism evidence="11 12">
    <name type="scientific">Penicillium angulare</name>
    <dbReference type="NCBI Taxonomy" id="116970"/>
    <lineage>
        <taxon>Eukaryota</taxon>
        <taxon>Fungi</taxon>
        <taxon>Dikarya</taxon>
        <taxon>Ascomycota</taxon>
        <taxon>Pezizomycotina</taxon>
        <taxon>Eurotiomycetes</taxon>
        <taxon>Eurotiomycetidae</taxon>
        <taxon>Eurotiales</taxon>
        <taxon>Aspergillaceae</taxon>
        <taxon>Penicillium</taxon>
    </lineage>
</organism>
<feature type="domain" description="RING-type" evidence="10">
    <location>
        <begin position="373"/>
        <end position="414"/>
    </location>
</feature>
<sequence>MPRADKTMTRDYSARPSALSNFNPPTSCHKFPTSPLLRIMADQTDRVLCHACGGVSLKEDSGGMLSCSHCESDFVEIIEIPPDNEPLELPSDPGSPTISSWRDHDPWRHEETEPEGIWPASSSPGFGHTRPLGSQQYSHHTYRSSDGRFTFTSTSTRGGFSPRQGAAATNPTVPMMLNSLDEIFRALSETGLDNRGARGAAMDPFHAHTPGWQEHDHPGSEAFPDPDEVPPRDPDAPRFGTAPVDSLAEYVRSPITIPTRRRTPIRGFTRFNIANENPSLFGAFQPEYGRRRGVPGARGAPPNPLGMISAILNMNRSGDAVYSQEELDRVVSQLIDHNAPGAAPPPATSTAIRSLPQKKVDRQMLGSDGTAECSICMEAVEIDTEVTVLPCTHWFHFSCIQAWLNQHNTCPHCRRSIDHSHCATGEGTNQSPFIAQNNPTTSNSPPSGRQRRRSSPFSSLGRRSSSRSNPGSPPQPPFVPDSNTTRRSRVSSHSSQNSRNEGQRGGFTNWVWSRFGSGNN</sequence>
<dbReference type="EMBL" id="JAPQKH010000006">
    <property type="protein sequence ID" value="KAJ5093654.1"/>
    <property type="molecule type" value="Genomic_DNA"/>
</dbReference>
<evidence type="ECO:0000256" key="1">
    <source>
        <dbReference type="ARBA" id="ARBA00000900"/>
    </source>
</evidence>
<protein>
    <recommendedName>
        <fullName evidence="2">RING-type E3 ubiquitin transferase</fullName>
        <ecNumber evidence="2">2.3.2.27</ecNumber>
    </recommendedName>
</protein>
<dbReference type="FunFam" id="3.30.40.10:FF:000127">
    <property type="entry name" value="E3 ubiquitin-protein ligase RNF181"/>
    <property type="match status" value="1"/>
</dbReference>
<proteinExistence type="predicted"/>
<dbReference type="PANTHER" id="PTHR45931:SF3">
    <property type="entry name" value="RING ZINC FINGER-CONTAINING PROTEIN"/>
    <property type="match status" value="1"/>
</dbReference>
<evidence type="ECO:0000256" key="9">
    <source>
        <dbReference type="SAM" id="MobiDB-lite"/>
    </source>
</evidence>
<evidence type="ECO:0000256" key="7">
    <source>
        <dbReference type="ARBA" id="ARBA00022833"/>
    </source>
</evidence>
<evidence type="ECO:0000313" key="11">
    <source>
        <dbReference type="EMBL" id="KAJ5093654.1"/>
    </source>
</evidence>
<dbReference type="InterPro" id="IPR051834">
    <property type="entry name" value="RING_finger_E3_ligase"/>
</dbReference>
<evidence type="ECO:0000313" key="12">
    <source>
        <dbReference type="Proteomes" id="UP001149165"/>
    </source>
</evidence>
<comment type="catalytic activity">
    <reaction evidence="1">
        <text>S-ubiquitinyl-[E2 ubiquitin-conjugating enzyme]-L-cysteine + [acceptor protein]-L-lysine = [E2 ubiquitin-conjugating enzyme]-L-cysteine + N(6)-ubiquitinyl-[acceptor protein]-L-lysine.</text>
        <dbReference type="EC" id="2.3.2.27"/>
    </reaction>
</comment>
<reference evidence="11" key="1">
    <citation type="submission" date="2022-11" db="EMBL/GenBank/DDBJ databases">
        <authorList>
            <person name="Petersen C."/>
        </authorList>
    </citation>
    <scope>NUCLEOTIDE SEQUENCE</scope>
    <source>
        <strain evidence="11">IBT 30069</strain>
    </source>
</reference>
<keyword evidence="7" id="KW-0862">Zinc</keyword>
<keyword evidence="5 8" id="KW-0863">Zinc-finger</keyword>
<keyword evidence="3" id="KW-0808">Transferase</keyword>
<evidence type="ECO:0000259" key="10">
    <source>
        <dbReference type="PROSITE" id="PS50089"/>
    </source>
</evidence>
<feature type="region of interest" description="Disordered" evidence="9">
    <location>
        <begin position="203"/>
        <end position="232"/>
    </location>
</feature>
<dbReference type="Gene3D" id="3.30.40.10">
    <property type="entry name" value="Zinc/RING finger domain, C3HC4 (zinc finger)"/>
    <property type="match status" value="1"/>
</dbReference>
<keyword evidence="4" id="KW-0479">Metal-binding</keyword>
<dbReference type="PANTHER" id="PTHR45931">
    <property type="entry name" value="SI:CH211-59O9.10"/>
    <property type="match status" value="1"/>
</dbReference>
<dbReference type="OrthoDB" id="8062037at2759"/>
<feature type="region of interest" description="Disordered" evidence="9">
    <location>
        <begin position="428"/>
        <end position="520"/>
    </location>
</feature>
<keyword evidence="12" id="KW-1185">Reference proteome</keyword>
<dbReference type="GO" id="GO:0005634">
    <property type="term" value="C:nucleus"/>
    <property type="evidence" value="ECO:0007669"/>
    <property type="project" value="TreeGrafter"/>
</dbReference>
<accession>A0A9W9F4W7</accession>